<dbReference type="OMA" id="NIFQECC"/>
<evidence type="ECO:0008006" key="3">
    <source>
        <dbReference type="Google" id="ProtNLM"/>
    </source>
</evidence>
<sequence length="64" mass="7391">NTSFISPFIKDELRHTLAKMHSDKSLSLEGFNPSFFKHYWDLCGEDIFKSCESWLSNGFLPPPP</sequence>
<dbReference type="Proteomes" id="UP000075243">
    <property type="component" value="Unassembled WGS sequence"/>
</dbReference>
<name>A0A151S5R6_CAJCA</name>
<proteinExistence type="predicted"/>
<reference evidence="1" key="1">
    <citation type="journal article" date="2012" name="Nat. Biotechnol.">
        <title>Draft genome sequence of pigeonpea (Cajanus cajan), an orphan legume crop of resource-poor farmers.</title>
        <authorList>
            <person name="Varshney R.K."/>
            <person name="Chen W."/>
            <person name="Li Y."/>
            <person name="Bharti A.K."/>
            <person name="Saxena R.K."/>
            <person name="Schlueter J.A."/>
            <person name="Donoghue M.T."/>
            <person name="Azam S."/>
            <person name="Fan G."/>
            <person name="Whaley A.M."/>
            <person name="Farmer A.D."/>
            <person name="Sheridan J."/>
            <person name="Iwata A."/>
            <person name="Tuteja R."/>
            <person name="Penmetsa R.V."/>
            <person name="Wu W."/>
            <person name="Upadhyaya H.D."/>
            <person name="Yang S.P."/>
            <person name="Shah T."/>
            <person name="Saxena K.B."/>
            <person name="Michael T."/>
            <person name="McCombie W.R."/>
            <person name="Yang B."/>
            <person name="Zhang G."/>
            <person name="Yang H."/>
            <person name="Wang J."/>
            <person name="Spillane C."/>
            <person name="Cook D.R."/>
            <person name="May G.D."/>
            <person name="Xu X."/>
            <person name="Jackson S.A."/>
        </authorList>
    </citation>
    <scope>NUCLEOTIDE SEQUENCE [LARGE SCALE GENOMIC DNA]</scope>
</reference>
<protein>
    <recommendedName>
        <fullName evidence="3">CNGC5-like protein</fullName>
    </recommendedName>
</protein>
<dbReference type="Gramene" id="C.cajan_29295.t">
    <property type="protein sequence ID" value="C.cajan_29295.t.cds1"/>
    <property type="gene ID" value="C.cajan_29295"/>
</dbReference>
<organism evidence="1 2">
    <name type="scientific">Cajanus cajan</name>
    <name type="common">Pigeon pea</name>
    <name type="synonym">Cajanus indicus</name>
    <dbReference type="NCBI Taxonomy" id="3821"/>
    <lineage>
        <taxon>Eukaryota</taxon>
        <taxon>Viridiplantae</taxon>
        <taxon>Streptophyta</taxon>
        <taxon>Embryophyta</taxon>
        <taxon>Tracheophyta</taxon>
        <taxon>Spermatophyta</taxon>
        <taxon>Magnoliopsida</taxon>
        <taxon>eudicotyledons</taxon>
        <taxon>Gunneridae</taxon>
        <taxon>Pentapetalae</taxon>
        <taxon>rosids</taxon>
        <taxon>fabids</taxon>
        <taxon>Fabales</taxon>
        <taxon>Fabaceae</taxon>
        <taxon>Papilionoideae</taxon>
        <taxon>50 kb inversion clade</taxon>
        <taxon>NPAAA clade</taxon>
        <taxon>indigoferoid/millettioid clade</taxon>
        <taxon>Phaseoleae</taxon>
        <taxon>Cajanus</taxon>
    </lineage>
</organism>
<gene>
    <name evidence="1" type="ORF">KK1_028054</name>
</gene>
<dbReference type="EMBL" id="KQ483460">
    <property type="protein sequence ID" value="KYP50165.1"/>
    <property type="molecule type" value="Genomic_DNA"/>
</dbReference>
<dbReference type="AlphaFoldDB" id="A0A151S5R6"/>
<evidence type="ECO:0000313" key="1">
    <source>
        <dbReference type="EMBL" id="KYP50165.1"/>
    </source>
</evidence>
<keyword evidence="2" id="KW-1185">Reference proteome</keyword>
<accession>A0A151S5R6</accession>
<feature type="non-terminal residue" evidence="1">
    <location>
        <position position="1"/>
    </location>
</feature>
<evidence type="ECO:0000313" key="2">
    <source>
        <dbReference type="Proteomes" id="UP000075243"/>
    </source>
</evidence>